<sequence length="411" mass="45226">MLSADDGTEDHATEWPLRGLDVANLRRSGWASTPFRQFILKVHGRCNLSCQYCYIYAMADRSWSDKPAAMSAAVAGQAVRRIADHVSKHGLERIEVVFHGGEPLLSGPAPLVRIQGALQELLPAHVTVDYTLQTNGVLLPAALNVLAEHGFRIGVSIDGTARTHDRNRVYANGRGSHDQVRQALTRLREERYRHLFAGLLCVVDLDADPMLTYAALLEFEPPAIDFLLPLGNWEHPPPRPVAPDSGTAYGSWLVPIFERWYDAPRRETRIRLFEEIINMILGGGSTVETVGLSPVGLVVIDTDGSIEQVDTLKSAFPGAPQTTLNVLEHDLDLALEHPAVAARQIGELALSDVCKACPIHHVCGAGYYPHRYRPGSGFRNPSVYCADLGHLIRHIATRVIRDLATLRSSQV</sequence>
<dbReference type="CDD" id="cd01335">
    <property type="entry name" value="Radical_SAM"/>
    <property type="match status" value="1"/>
</dbReference>
<dbReference type="PANTHER" id="PTHR43273:SF8">
    <property type="entry name" value="RADICAL SAM DOMAIN PROTEIN"/>
    <property type="match status" value="1"/>
</dbReference>
<evidence type="ECO:0000313" key="6">
    <source>
        <dbReference type="EMBL" id="NJP88955.1"/>
    </source>
</evidence>
<dbReference type="Gene3D" id="3.20.20.70">
    <property type="entry name" value="Aldolase class I"/>
    <property type="match status" value="1"/>
</dbReference>
<dbReference type="SFLD" id="SFLDG01386">
    <property type="entry name" value="main_SPASM_domain-containing"/>
    <property type="match status" value="1"/>
</dbReference>
<dbReference type="PANTHER" id="PTHR43273">
    <property type="entry name" value="ANAEROBIC SULFATASE-MATURATING ENZYME HOMOLOG ASLB-RELATED"/>
    <property type="match status" value="1"/>
</dbReference>
<evidence type="ECO:0000313" key="7">
    <source>
        <dbReference type="Proteomes" id="UP000696294"/>
    </source>
</evidence>
<protein>
    <submittedName>
        <fullName evidence="6">FxsB family radical SAM/SPASM domain protein</fullName>
    </submittedName>
</protein>
<dbReference type="InterPro" id="IPR058240">
    <property type="entry name" value="rSAM_sf"/>
</dbReference>
<keyword evidence="3" id="KW-0408">Iron</keyword>
<comment type="caution">
    <text evidence="6">The sequence shown here is derived from an EMBL/GenBank/DDBJ whole genome shotgun (WGS) entry which is preliminary data.</text>
</comment>
<evidence type="ECO:0000256" key="3">
    <source>
        <dbReference type="ARBA" id="ARBA00023004"/>
    </source>
</evidence>
<keyword evidence="7" id="KW-1185">Reference proteome</keyword>
<evidence type="ECO:0000256" key="1">
    <source>
        <dbReference type="ARBA" id="ARBA00022691"/>
    </source>
</evidence>
<keyword evidence="2" id="KW-0479">Metal-binding</keyword>
<dbReference type="InterPro" id="IPR013785">
    <property type="entry name" value="Aldolase_TIM"/>
</dbReference>
<evidence type="ECO:0000256" key="2">
    <source>
        <dbReference type="ARBA" id="ARBA00022723"/>
    </source>
</evidence>
<evidence type="ECO:0000256" key="4">
    <source>
        <dbReference type="ARBA" id="ARBA00023014"/>
    </source>
</evidence>
<dbReference type="Pfam" id="PF04055">
    <property type="entry name" value="Radical_SAM"/>
    <property type="match status" value="1"/>
</dbReference>
<keyword evidence="1" id="KW-0949">S-adenosyl-L-methionine</keyword>
<dbReference type="RefSeq" id="WP_168007531.1">
    <property type="nucleotide sequence ID" value="NZ_JAATEP010000003.1"/>
</dbReference>
<dbReference type="SUPFAM" id="SSF102114">
    <property type="entry name" value="Radical SAM enzymes"/>
    <property type="match status" value="1"/>
</dbReference>
<reference evidence="6 7" key="1">
    <citation type="submission" date="2020-03" db="EMBL/GenBank/DDBJ databases">
        <title>WGS of actinomycetes isolated from Thailand.</title>
        <authorList>
            <person name="Thawai C."/>
        </authorList>
    </citation>
    <scope>NUCLEOTIDE SEQUENCE [LARGE SCALE GENOMIC DNA]</scope>
    <source>
        <strain evidence="6 7">FMUSA5-5</strain>
    </source>
</reference>
<dbReference type="InterPro" id="IPR023867">
    <property type="entry name" value="Sulphatase_maturase_rSAM"/>
</dbReference>
<evidence type="ECO:0000259" key="5">
    <source>
        <dbReference type="PROSITE" id="PS51918"/>
    </source>
</evidence>
<feature type="domain" description="Radical SAM core" evidence="5">
    <location>
        <begin position="32"/>
        <end position="262"/>
    </location>
</feature>
<name>A0ABX1AX95_9ACTN</name>
<accession>A0ABX1AX95</accession>
<dbReference type="PROSITE" id="PS51918">
    <property type="entry name" value="RADICAL_SAM"/>
    <property type="match status" value="1"/>
</dbReference>
<dbReference type="InterPro" id="IPR007197">
    <property type="entry name" value="rSAM"/>
</dbReference>
<dbReference type="SFLD" id="SFLDG01072">
    <property type="entry name" value="dehydrogenase_like"/>
    <property type="match status" value="1"/>
</dbReference>
<dbReference type="Proteomes" id="UP000696294">
    <property type="component" value="Unassembled WGS sequence"/>
</dbReference>
<organism evidence="6 7">
    <name type="scientific">Nonomuraea composti</name>
    <dbReference type="NCBI Taxonomy" id="2720023"/>
    <lineage>
        <taxon>Bacteria</taxon>
        <taxon>Bacillati</taxon>
        <taxon>Actinomycetota</taxon>
        <taxon>Actinomycetes</taxon>
        <taxon>Streptosporangiales</taxon>
        <taxon>Streptosporangiaceae</taxon>
        <taxon>Nonomuraea</taxon>
    </lineage>
</organism>
<dbReference type="InterPro" id="IPR026335">
    <property type="entry name" value="rSAM_SPASM_FxsB"/>
</dbReference>
<dbReference type="EMBL" id="JAATEP010000003">
    <property type="protein sequence ID" value="NJP88955.1"/>
    <property type="molecule type" value="Genomic_DNA"/>
</dbReference>
<dbReference type="NCBIfam" id="TIGR04269">
    <property type="entry name" value="SAM_SPASM_FxsB"/>
    <property type="match status" value="1"/>
</dbReference>
<keyword evidence="4" id="KW-0411">Iron-sulfur</keyword>
<dbReference type="SFLD" id="SFLDG01067">
    <property type="entry name" value="SPASM/twitch_domain_containing"/>
    <property type="match status" value="1"/>
</dbReference>
<dbReference type="SFLD" id="SFLDS00029">
    <property type="entry name" value="Radical_SAM"/>
    <property type="match status" value="1"/>
</dbReference>
<gene>
    <name evidence="6" type="ORF">HCN51_05705</name>
</gene>
<proteinExistence type="predicted"/>